<dbReference type="PANTHER" id="PTHR43390">
    <property type="entry name" value="SIGNAL PEPTIDASE I"/>
    <property type="match status" value="1"/>
</dbReference>
<evidence type="ECO:0000256" key="1">
    <source>
        <dbReference type="ARBA" id="ARBA00000677"/>
    </source>
</evidence>
<dbReference type="PROSITE" id="PS00760">
    <property type="entry name" value="SPASE_I_2"/>
    <property type="match status" value="1"/>
</dbReference>
<dbReference type="Gene3D" id="2.10.109.10">
    <property type="entry name" value="Umud Fragment, subunit A"/>
    <property type="match status" value="1"/>
</dbReference>
<evidence type="ECO:0000313" key="12">
    <source>
        <dbReference type="Proteomes" id="UP000198651"/>
    </source>
</evidence>
<dbReference type="PANTHER" id="PTHR43390:SF1">
    <property type="entry name" value="CHLOROPLAST PROCESSING PEPTIDASE"/>
    <property type="match status" value="1"/>
</dbReference>
<accession>A0A0S4M2Z5</accession>
<keyword evidence="5 8" id="KW-0645">Protease</keyword>
<dbReference type="InterPro" id="IPR019533">
    <property type="entry name" value="Peptidase_S26"/>
</dbReference>
<dbReference type="STRING" id="1561003.Ark11_0767"/>
<keyword evidence="8" id="KW-0812">Transmembrane</keyword>
<dbReference type="OrthoDB" id="9802919at2"/>
<evidence type="ECO:0000256" key="4">
    <source>
        <dbReference type="ARBA" id="ARBA00019232"/>
    </source>
</evidence>
<dbReference type="InterPro" id="IPR036286">
    <property type="entry name" value="LexA/Signal_pep-like_sf"/>
</dbReference>
<dbReference type="GO" id="GO:0004252">
    <property type="term" value="F:serine-type endopeptidase activity"/>
    <property type="evidence" value="ECO:0007669"/>
    <property type="project" value="InterPro"/>
</dbReference>
<keyword evidence="12" id="KW-1185">Reference proteome</keyword>
<dbReference type="EMBL" id="LN906597">
    <property type="protein sequence ID" value="CUT17600.1"/>
    <property type="molecule type" value="Genomic_DNA"/>
</dbReference>
<dbReference type="InterPro" id="IPR019758">
    <property type="entry name" value="Pept_S26A_signal_pept_1_CS"/>
</dbReference>
<comment type="catalytic activity">
    <reaction evidence="1 8">
        <text>Cleavage of hydrophobic, N-terminal signal or leader sequences from secreted and periplasmic proteins.</text>
        <dbReference type="EC" id="3.4.21.89"/>
    </reaction>
</comment>
<evidence type="ECO:0000256" key="3">
    <source>
        <dbReference type="ARBA" id="ARBA00013208"/>
    </source>
</evidence>
<dbReference type="PROSITE" id="PS51257">
    <property type="entry name" value="PROKAR_LIPOPROTEIN"/>
    <property type="match status" value="1"/>
</dbReference>
<dbReference type="Pfam" id="PF10502">
    <property type="entry name" value="Peptidase_S26"/>
    <property type="match status" value="1"/>
</dbReference>
<dbReference type="RefSeq" id="WP_092342982.1">
    <property type="nucleotide sequence ID" value="NZ_FLSL01000100.1"/>
</dbReference>
<feature type="transmembrane region" description="Helical" evidence="8">
    <location>
        <begin position="73"/>
        <end position="90"/>
    </location>
</feature>
<dbReference type="PATRIC" id="fig|1561003.3.peg.775"/>
<dbReference type="NCBIfam" id="TIGR02227">
    <property type="entry name" value="sigpep_I_bact"/>
    <property type="match status" value="1"/>
</dbReference>
<evidence type="ECO:0000256" key="9">
    <source>
        <dbReference type="RuleBase" id="RU362042"/>
    </source>
</evidence>
<comment type="subcellular location">
    <subcellularLocation>
        <location evidence="9">Membrane</location>
        <topology evidence="9">Single-pass type II membrane protein</topology>
    </subcellularLocation>
</comment>
<evidence type="ECO:0000256" key="2">
    <source>
        <dbReference type="ARBA" id="ARBA00009370"/>
    </source>
</evidence>
<feature type="transmembrane region" description="Helical" evidence="8">
    <location>
        <begin position="6"/>
        <end position="28"/>
    </location>
</feature>
<dbReference type="GO" id="GO:0009003">
    <property type="term" value="F:signal peptidase activity"/>
    <property type="evidence" value="ECO:0007669"/>
    <property type="project" value="UniProtKB-EC"/>
</dbReference>
<keyword evidence="8" id="KW-1133">Transmembrane helix</keyword>
<dbReference type="PRINTS" id="PR00727">
    <property type="entry name" value="LEADERPTASE"/>
</dbReference>
<comment type="similarity">
    <text evidence="2 9">Belongs to the peptidase S26 family.</text>
</comment>
<feature type="active site" evidence="7">
    <location>
        <position position="72"/>
    </location>
</feature>
<dbReference type="GO" id="GO:0016020">
    <property type="term" value="C:membrane"/>
    <property type="evidence" value="ECO:0007669"/>
    <property type="project" value="UniProtKB-SubCell"/>
</dbReference>
<evidence type="ECO:0000259" key="10">
    <source>
        <dbReference type="Pfam" id="PF10502"/>
    </source>
</evidence>
<reference evidence="12" key="1">
    <citation type="submission" date="2015-11" db="EMBL/GenBank/DDBJ databases">
        <authorList>
            <person name="Seth-Smith H.M.B."/>
        </authorList>
    </citation>
    <scope>NUCLEOTIDE SEQUENCE [LARGE SCALE GENOMIC DNA]</scope>
    <source>
        <strain evidence="12">2013Ark11</strain>
    </source>
</reference>
<comment type="caution">
    <text evidence="9">Lacks conserved residue(s) required for the propagation of feature annotation.</text>
</comment>
<dbReference type="SUPFAM" id="SSF51306">
    <property type="entry name" value="LexA/Signal peptidase"/>
    <property type="match status" value="1"/>
</dbReference>
<dbReference type="Proteomes" id="UP000198651">
    <property type="component" value="Chromosome I"/>
</dbReference>
<dbReference type="EC" id="3.4.21.89" evidence="3 8"/>
<name>A0A0S4M2Z5_9BURK</name>
<keyword evidence="6 8" id="KW-0378">Hydrolase</keyword>
<evidence type="ECO:0000256" key="7">
    <source>
        <dbReference type="PIRSR" id="PIRSR600223-1"/>
    </source>
</evidence>
<dbReference type="AlphaFoldDB" id="A0A0S4M2Z5"/>
<feature type="transmembrane region" description="Helical" evidence="8">
    <location>
        <begin position="40"/>
        <end position="61"/>
    </location>
</feature>
<sequence>MERVNFVLVLFLLVVVTGCLWGFNFFYASRRRQCGCPDPWWMEWGGGFFPVLLSVFLIRSFLVEPFRIPSESMLPTLLVGDFILVNKFVYGIRLPMINKKVISIKEPERGDIIVFRYPRDVSIDYIKRVVGIPGDEIVYRNKELLINNVSISKRRAPDYLNTSRLVFSERYQENLLGVFHYVLNDSDRTVFPPPAKNFINDKNCSFSFNEIRCHVPDGSYFVMGDNRDNSSDSRVWGFVPEEYIVGKAFFVWFHAGGLFPPLGIKLSRIGPLI</sequence>
<dbReference type="InterPro" id="IPR000223">
    <property type="entry name" value="Pept_S26A_signal_pept_1"/>
</dbReference>
<evidence type="ECO:0000313" key="11">
    <source>
        <dbReference type="EMBL" id="CUT17600.1"/>
    </source>
</evidence>
<dbReference type="GO" id="GO:0006465">
    <property type="term" value="P:signal peptide processing"/>
    <property type="evidence" value="ECO:0007669"/>
    <property type="project" value="InterPro"/>
</dbReference>
<proteinExistence type="inferred from homology"/>
<dbReference type="InterPro" id="IPR019757">
    <property type="entry name" value="Pept_S26A_signal_pept_1_Lys-AS"/>
</dbReference>
<evidence type="ECO:0000256" key="6">
    <source>
        <dbReference type="ARBA" id="ARBA00022801"/>
    </source>
</evidence>
<dbReference type="PROSITE" id="PS00761">
    <property type="entry name" value="SPASE_I_3"/>
    <property type="match status" value="1"/>
</dbReference>
<feature type="active site" evidence="7">
    <location>
        <position position="127"/>
    </location>
</feature>
<evidence type="ECO:0000256" key="8">
    <source>
        <dbReference type="RuleBase" id="RU003993"/>
    </source>
</evidence>
<gene>
    <name evidence="11" type="primary">lepB</name>
    <name evidence="11" type="ORF">Ark11_0767</name>
</gene>
<protein>
    <recommendedName>
        <fullName evidence="4 8">Signal peptidase I</fullName>
        <ecNumber evidence="3 8">3.4.21.89</ecNumber>
    </recommendedName>
</protein>
<keyword evidence="8" id="KW-0472">Membrane</keyword>
<organism evidence="11 12">
    <name type="scientific">Candidatus Ichthyocystis hellenicum</name>
    <dbReference type="NCBI Taxonomy" id="1561003"/>
    <lineage>
        <taxon>Bacteria</taxon>
        <taxon>Pseudomonadati</taxon>
        <taxon>Pseudomonadota</taxon>
        <taxon>Betaproteobacteria</taxon>
        <taxon>Burkholderiales</taxon>
        <taxon>Candidatus Ichthyocystis</taxon>
    </lineage>
</organism>
<dbReference type="CDD" id="cd06530">
    <property type="entry name" value="S26_SPase_I"/>
    <property type="match status" value="1"/>
</dbReference>
<feature type="domain" description="Peptidase S26" evidence="10">
    <location>
        <begin position="41"/>
        <end position="253"/>
    </location>
</feature>
<dbReference type="InterPro" id="IPR019756">
    <property type="entry name" value="Pept_S26A_signal_pept_1_Ser-AS"/>
</dbReference>
<dbReference type="PROSITE" id="PS00501">
    <property type="entry name" value="SPASE_I_1"/>
    <property type="match status" value="1"/>
</dbReference>
<evidence type="ECO:0000256" key="5">
    <source>
        <dbReference type="ARBA" id="ARBA00022670"/>
    </source>
</evidence>